<feature type="compositionally biased region" description="Basic and acidic residues" evidence="1">
    <location>
        <begin position="66"/>
        <end position="75"/>
    </location>
</feature>
<dbReference type="AlphaFoldDB" id="A0A2K2U4V3"/>
<dbReference type="EMBL" id="PPEL01000035">
    <property type="protein sequence ID" value="PNV65331.1"/>
    <property type="molecule type" value="Genomic_DNA"/>
</dbReference>
<accession>A0A2K2U4V3</accession>
<comment type="caution">
    <text evidence="2">The sequence shown here is derived from an EMBL/GenBank/DDBJ whole genome shotgun (WGS) entry which is preliminary data.</text>
</comment>
<evidence type="ECO:0000256" key="1">
    <source>
        <dbReference type="SAM" id="MobiDB-lite"/>
    </source>
</evidence>
<evidence type="ECO:0000313" key="3">
    <source>
        <dbReference type="Proteomes" id="UP000236488"/>
    </source>
</evidence>
<keyword evidence="3" id="KW-1185">Reference proteome</keyword>
<dbReference type="Proteomes" id="UP000236488">
    <property type="component" value="Unassembled WGS sequence"/>
</dbReference>
<name>A0A2K2U4V3_9ACTN</name>
<gene>
    <name evidence="2" type="ORF">C2L80_07060</name>
</gene>
<proteinExistence type="predicted"/>
<evidence type="ECO:0000313" key="2">
    <source>
        <dbReference type="EMBL" id="PNV65331.1"/>
    </source>
</evidence>
<sequence length="93" mass="9909">MGRKAALDSEANGGRAVMRGASPSANGAVVRIWRMRQRDADGGQRLKLENDGAAPTQSGCRRGVRKREDRGAAIRGERRGAVARLMSAAVFST</sequence>
<feature type="region of interest" description="Disordered" evidence="1">
    <location>
        <begin position="1"/>
        <end position="21"/>
    </location>
</feature>
<reference evidence="2 3" key="1">
    <citation type="journal article" date="2018" name="Int. J. Syst. Evol. Microbiol.">
        <title>Rubneribacter badeniensis gen. nov., sp. nov. and Enteroscipio rubneri gen. nov., sp. nov., new members of the Eggerthellaceae isolated from human faeces.</title>
        <authorList>
            <person name="Danylec N."/>
            <person name="Gobl A."/>
            <person name="Stoll D.A."/>
            <person name="Hetzer B."/>
            <person name="Kulling S.E."/>
            <person name="Huch M."/>
        </authorList>
    </citation>
    <scope>NUCLEOTIDE SEQUENCE [LARGE SCALE GENOMIC DNA]</scope>
    <source>
        <strain evidence="2 3">ResAG-85</strain>
    </source>
</reference>
<organism evidence="2 3">
    <name type="scientific">Rubneribacter badeniensis</name>
    <dbReference type="NCBI Taxonomy" id="2070688"/>
    <lineage>
        <taxon>Bacteria</taxon>
        <taxon>Bacillati</taxon>
        <taxon>Actinomycetota</taxon>
        <taxon>Coriobacteriia</taxon>
        <taxon>Eggerthellales</taxon>
        <taxon>Eggerthellaceae</taxon>
        <taxon>Rubneribacter</taxon>
    </lineage>
</organism>
<protein>
    <submittedName>
        <fullName evidence="2">Uncharacterized protein</fullName>
    </submittedName>
</protein>
<feature type="region of interest" description="Disordered" evidence="1">
    <location>
        <begin position="42"/>
        <end position="75"/>
    </location>
</feature>